<dbReference type="EMBL" id="FOCT01000004">
    <property type="protein sequence ID" value="SEN39230.1"/>
    <property type="molecule type" value="Genomic_DNA"/>
</dbReference>
<keyword evidence="3" id="KW-0347">Helicase</keyword>
<evidence type="ECO:0000259" key="2">
    <source>
        <dbReference type="Pfam" id="PF13362"/>
    </source>
</evidence>
<keyword evidence="3" id="KW-0378">Hydrolase</keyword>
<organism evidence="3 4">
    <name type="scientific">Nitrosospira multiformis</name>
    <dbReference type="NCBI Taxonomy" id="1231"/>
    <lineage>
        <taxon>Bacteria</taxon>
        <taxon>Pseudomonadati</taxon>
        <taxon>Pseudomonadota</taxon>
        <taxon>Betaproteobacteria</taxon>
        <taxon>Nitrosomonadales</taxon>
        <taxon>Nitrosomonadaceae</taxon>
        <taxon>Nitrosospira</taxon>
    </lineage>
</organism>
<evidence type="ECO:0000313" key="3">
    <source>
        <dbReference type="EMBL" id="SEN39230.1"/>
    </source>
</evidence>
<keyword evidence="3" id="KW-0547">Nucleotide-binding</keyword>
<dbReference type="InterPro" id="IPR034154">
    <property type="entry name" value="TOPRIM_DnaG/twinkle"/>
</dbReference>
<accession>A0A1H8G651</accession>
<dbReference type="InterPro" id="IPR006171">
    <property type="entry name" value="TOPRIM_dom"/>
</dbReference>
<dbReference type="RefSeq" id="WP_074745330.1">
    <property type="nucleotide sequence ID" value="NZ_FOCT01000004.1"/>
</dbReference>
<keyword evidence="1" id="KW-0175">Coiled coil</keyword>
<dbReference type="Pfam" id="PF13362">
    <property type="entry name" value="Toprim_3"/>
    <property type="match status" value="1"/>
</dbReference>
<dbReference type="AlphaFoldDB" id="A0A1H8G651"/>
<gene>
    <name evidence="3" type="ORF">SAMN05216404_104102</name>
</gene>
<feature type="coiled-coil region" evidence="1">
    <location>
        <begin position="83"/>
        <end position="114"/>
    </location>
</feature>
<protein>
    <submittedName>
        <fullName evidence="3">Putative DNA primase/helicase</fullName>
    </submittedName>
</protein>
<reference evidence="3 4" key="1">
    <citation type="submission" date="2016-10" db="EMBL/GenBank/DDBJ databases">
        <authorList>
            <person name="de Groot N.N."/>
        </authorList>
    </citation>
    <scope>NUCLEOTIDE SEQUENCE [LARGE SCALE GENOMIC DNA]</scope>
    <source>
        <strain evidence="3 4">Nl18</strain>
    </source>
</reference>
<feature type="domain" description="Toprim" evidence="2">
    <location>
        <begin position="191"/>
        <end position="292"/>
    </location>
</feature>
<proteinExistence type="predicted"/>
<keyword evidence="3" id="KW-0067">ATP-binding</keyword>
<dbReference type="GO" id="GO:0004386">
    <property type="term" value="F:helicase activity"/>
    <property type="evidence" value="ECO:0007669"/>
    <property type="project" value="UniProtKB-KW"/>
</dbReference>
<name>A0A1H8G651_9PROT</name>
<dbReference type="Proteomes" id="UP000183898">
    <property type="component" value="Unassembled WGS sequence"/>
</dbReference>
<evidence type="ECO:0000313" key="4">
    <source>
        <dbReference type="Proteomes" id="UP000183898"/>
    </source>
</evidence>
<evidence type="ECO:0000256" key="1">
    <source>
        <dbReference type="SAM" id="Coils"/>
    </source>
</evidence>
<sequence length="792" mass="87393">MIRASLPPALVEFMHRHQYRPEPLKPSGGGFFRFPVGNKVNGNASGYVKLFPDGNIAVFGDFKSGQQITWHAKNLEGLLPPEWKAYQVQIEKARQEAKNERDRLHAEAAERASKLYNIGTNPNPDHTYLVRKSIRPHDSLRQLGKRLIIPIYIDGKLTSLQFIKEDGSKLFLKDGEIFGGYCLLGEPAEAVCIAEGFATACSIHEVTGHSVAVAFNAGNLLPVSKAIRRHHPESTIILCADHDQWTEGNPGLTKATQAAIAVDALLAVPNFSQCDMGSRPTDFNDLHVLVGQEAVRHAFAVAQKPAHLPEPTSDALEHYLNEDSQLESTAGLPIAAPAMTEANVVSLHEIEASGRPKVISSTDFAEIPLRDQPQMAEVGFVPLIRDIVTAACDSSEAHPVAVAANAISYFSALMGRGIFQPIGDAVIHCRPFVLIVGKSGKARKGTSEVTVTKIFKRAEVIINERTGLHDYLNVYKGALSTGEGIAMHIRDPREADEKGKGGDAGVLDKRMLVIETEFDNVFSHVRRDNNNLSATIRTVFDGHDIKTLTKTDPISASRPHVCITGHITGHELRIRATENDVANGLLNRFLMAHVYRPKLVALPQPTPKGTIEELGERVANMIVVVTNGDLHANNVREVILSEAARELWVEQYKWISRDREGRGGSLLARSEMYARMLAMIFAAMEGRVVIEPTDLHAAFAWIEYWNASITYVFNCKDDEGALAPFVTEVLEKIIKNPGLTLTALQGMWLNKRIKEVRNALELLLNLAPPLIEQRKEATGGRPVLRYFPYEKK</sequence>
<dbReference type="CDD" id="cd01029">
    <property type="entry name" value="TOPRIM_primases"/>
    <property type="match status" value="1"/>
</dbReference>